<protein>
    <submittedName>
        <fullName evidence="1">Uncharacterized protein</fullName>
    </submittedName>
</protein>
<sequence length="102" mass="11179">MVVASAMWRGDSGGWKMENGGVGGGCGVWWRWSGSEGGVVMVVVAAAVAARWRFGGGEAREGRWLSGSDRSEGEEAFWFCRQRGGWPTVADGRLGWRWGEYY</sequence>
<name>A0A699IM44_TANCI</name>
<dbReference type="EMBL" id="BKCJ010321792">
    <property type="protein sequence ID" value="GEZ77412.1"/>
    <property type="molecule type" value="Genomic_DNA"/>
</dbReference>
<gene>
    <name evidence="1" type="ORF">Tci_549385</name>
</gene>
<organism evidence="1">
    <name type="scientific">Tanacetum cinerariifolium</name>
    <name type="common">Dalmatian daisy</name>
    <name type="synonym">Chrysanthemum cinerariifolium</name>
    <dbReference type="NCBI Taxonomy" id="118510"/>
    <lineage>
        <taxon>Eukaryota</taxon>
        <taxon>Viridiplantae</taxon>
        <taxon>Streptophyta</taxon>
        <taxon>Embryophyta</taxon>
        <taxon>Tracheophyta</taxon>
        <taxon>Spermatophyta</taxon>
        <taxon>Magnoliopsida</taxon>
        <taxon>eudicotyledons</taxon>
        <taxon>Gunneridae</taxon>
        <taxon>Pentapetalae</taxon>
        <taxon>asterids</taxon>
        <taxon>campanulids</taxon>
        <taxon>Asterales</taxon>
        <taxon>Asteraceae</taxon>
        <taxon>Asteroideae</taxon>
        <taxon>Anthemideae</taxon>
        <taxon>Anthemidinae</taxon>
        <taxon>Tanacetum</taxon>
    </lineage>
</organism>
<accession>A0A699IM44</accession>
<evidence type="ECO:0000313" key="1">
    <source>
        <dbReference type="EMBL" id="GEZ77412.1"/>
    </source>
</evidence>
<proteinExistence type="predicted"/>
<comment type="caution">
    <text evidence="1">The sequence shown here is derived from an EMBL/GenBank/DDBJ whole genome shotgun (WGS) entry which is preliminary data.</text>
</comment>
<reference evidence="1" key="1">
    <citation type="journal article" date="2019" name="Sci. Rep.">
        <title>Draft genome of Tanacetum cinerariifolium, the natural source of mosquito coil.</title>
        <authorList>
            <person name="Yamashiro T."/>
            <person name="Shiraishi A."/>
            <person name="Satake H."/>
            <person name="Nakayama K."/>
        </authorList>
    </citation>
    <scope>NUCLEOTIDE SEQUENCE</scope>
</reference>
<dbReference type="AlphaFoldDB" id="A0A699IM44"/>